<keyword evidence="2" id="KW-1015">Disulfide bond</keyword>
<dbReference type="OrthoDB" id="160645at2759"/>
<gene>
    <name evidence="9" type="primary">Aste57867_22141</name>
    <name evidence="8" type="ORF">As57867_022072</name>
    <name evidence="9" type="ORF">ASTE57867_22141</name>
</gene>
<dbReference type="InterPro" id="IPR003609">
    <property type="entry name" value="Pan_app"/>
</dbReference>
<dbReference type="Pfam" id="PF24562">
    <property type="entry name" value="CysR_MRC2_N"/>
    <property type="match status" value="1"/>
</dbReference>
<dbReference type="InterPro" id="IPR000772">
    <property type="entry name" value="Ricin_B_lectin"/>
</dbReference>
<dbReference type="PROSITE" id="PS50231">
    <property type="entry name" value="RICIN_B_LECTIN"/>
    <property type="match status" value="4"/>
</dbReference>
<reference evidence="9 10" key="1">
    <citation type="submission" date="2019-03" db="EMBL/GenBank/DDBJ databases">
        <authorList>
            <person name="Gaulin E."/>
            <person name="Dumas B."/>
        </authorList>
    </citation>
    <scope>NUCLEOTIDE SEQUENCE [LARGE SCALE GENOMIC DNA]</scope>
    <source>
        <strain evidence="9">CBS 568.67</strain>
    </source>
</reference>
<evidence type="ECO:0000259" key="7">
    <source>
        <dbReference type="SMART" id="SM00458"/>
    </source>
</evidence>
<evidence type="ECO:0000256" key="1">
    <source>
        <dbReference type="ARBA" id="ARBA00022737"/>
    </source>
</evidence>
<dbReference type="GO" id="GO:0005576">
    <property type="term" value="C:extracellular region"/>
    <property type="evidence" value="ECO:0007669"/>
    <property type="project" value="InterPro"/>
</dbReference>
<dbReference type="EMBL" id="CAADRA010007043">
    <property type="protein sequence ID" value="VFT98809.1"/>
    <property type="molecule type" value="Genomic_DNA"/>
</dbReference>
<dbReference type="GO" id="GO:0006508">
    <property type="term" value="P:proteolysis"/>
    <property type="evidence" value="ECO:0007669"/>
    <property type="project" value="InterPro"/>
</dbReference>
<sequence>MVSTRHLVGVAIAVTSVLAQTCTIEKNVDYEGNDISTTHQGDPSGCCGDCQNTPGCNAYNWDNGVCYLKSNKGQVVSAPGSVSGFISTPKPTTSAPTDGACSVIKDVDFQDFDIKTTYQDDATKCCADCQATEGCKVYTWGNGACYLKSKKGPPSPLPGAISGMLSSKPTSKPTLAPTPIPTATGTCSTQKDIDFYGSDIKTTYQDNAIKCCADCQATEGCKVYTWVNGACYLKSKQGASSPFSGAISGALTDTLVPTPKPTPAPTPKPTTAPTPPGTCSVLKDVDFYGSDIKTTYQDDATKCCADCQSTEGCKVYTWTNGACYLKAKQGASSPYPGAISGVLTANPAPTSKPTLAPTPAPTPVPTPAPTTAPTPTLALFEGAIVMGVNRTLCLESDGATYQPYLARCNPSPRQEWTWTKSLHLYNAYANACLDHGSTGAKVYLWSCDQAPSWQIDGLALVATIWPTWALSVDSNGASLQAIQAGSDSQVMNLTLVPMLPTRATPLKGTIAIGINRSYCLEAPNLQTTWKFEPMGTPCKADFEAQQWEWVNATYLYNPSTKMCLTRENGFSFPGVEIKVAACSFSDDGGQTWKVDGTALVHSAHPDRVVQMPFASPGTLEDLKIGNDAQVLDLTQVLSSTPVPAPTPKPTPIPGTCSALKDQLYYGSTIKTTKRDEASKCCADCEAVAGCKAYTWFNGACDLKDFASSTVPQRGATSGILTRSLTPAPTPTTEIPPLTGGPISQGISGLLCLGYWGFSVAPTKCNGSPEQQWMWYSSTRLYNVASNSCLDYSVEIPTDGAKVIFFPCYLSKSQAWQVSGHSLVVPTAPTLALSVEWKSTLLKPVDFWDETQWLNVAQVPFILPHAKAFKGTIAIGTNRSYCLEAPRQSNLGLDGKPCNGQRRAQQWTWVNAKYLYNIDTKKCLTLRVSDAHSASVLEMSTCVMSSAQSWQVDGTSLVNTEYPTMAAEVGFSGGGYYNDADAHKDAQILDLTQVPSFNLPTFPPTVSTFQGQLFVGINRSFCLESHNGASYVATCDANSPEQLYTWTRETKKLTSNKYSFDGDLQGASIFARNEEGKCLAVQTSNSIGLGQCDDDTPDYFVWLNYISPLKYAYRGLMRAFWTSVASIPCAPSRCVPTGAAVLANAALDKASFVVDVAALLGINLGFRLLGMLFLAKNIKKRD</sequence>
<feature type="region of interest" description="Disordered" evidence="3">
    <location>
        <begin position="717"/>
        <end position="738"/>
    </location>
</feature>
<evidence type="ECO:0000256" key="2">
    <source>
        <dbReference type="ARBA" id="ARBA00023157"/>
    </source>
</evidence>
<organism evidence="9 10">
    <name type="scientific">Aphanomyces stellatus</name>
    <dbReference type="NCBI Taxonomy" id="120398"/>
    <lineage>
        <taxon>Eukaryota</taxon>
        <taxon>Sar</taxon>
        <taxon>Stramenopiles</taxon>
        <taxon>Oomycota</taxon>
        <taxon>Saprolegniomycetes</taxon>
        <taxon>Saprolegniales</taxon>
        <taxon>Verrucalvaceae</taxon>
        <taxon>Aphanomyces</taxon>
    </lineage>
</organism>
<dbReference type="SUPFAM" id="SSF50370">
    <property type="entry name" value="Ricin B-like lectins"/>
    <property type="match status" value="4"/>
</dbReference>
<keyword evidence="5" id="KW-0732">Signal</keyword>
<dbReference type="AlphaFoldDB" id="A0A485LPC6"/>
<dbReference type="Pfam" id="PF14295">
    <property type="entry name" value="PAN_4"/>
    <property type="match status" value="5"/>
</dbReference>
<keyword evidence="1" id="KW-0677">Repeat</keyword>
<feature type="chain" id="PRO_5036355657" evidence="5">
    <location>
        <begin position="20"/>
        <end position="1181"/>
    </location>
</feature>
<accession>A0A485LPC6</accession>
<evidence type="ECO:0000313" key="8">
    <source>
        <dbReference type="EMBL" id="KAF0686047.1"/>
    </source>
</evidence>
<evidence type="ECO:0000256" key="4">
    <source>
        <dbReference type="SAM" id="Phobius"/>
    </source>
</evidence>
<dbReference type="InterPro" id="IPR035992">
    <property type="entry name" value="Ricin_B-like_lectins"/>
</dbReference>
<dbReference type="SMART" id="SM00223">
    <property type="entry name" value="APPLE"/>
    <property type="match status" value="5"/>
</dbReference>
<dbReference type="InterPro" id="IPR000177">
    <property type="entry name" value="Apple"/>
</dbReference>
<feature type="domain" description="Apple" evidence="6">
    <location>
        <begin position="279"/>
        <end position="345"/>
    </location>
</feature>
<name>A0A485LPC6_9STRA</name>
<dbReference type="CDD" id="cd00161">
    <property type="entry name" value="beta-trefoil_Ricin-like"/>
    <property type="match status" value="1"/>
</dbReference>
<feature type="domain" description="Apple" evidence="6">
    <location>
        <begin position="101"/>
        <end position="167"/>
    </location>
</feature>
<feature type="region of interest" description="Disordered" evidence="3">
    <location>
        <begin position="349"/>
        <end position="370"/>
    </location>
</feature>
<evidence type="ECO:0000256" key="3">
    <source>
        <dbReference type="SAM" id="MobiDB-lite"/>
    </source>
</evidence>
<keyword evidence="4" id="KW-0472">Membrane</keyword>
<dbReference type="EMBL" id="VJMH01007017">
    <property type="protein sequence ID" value="KAF0686047.1"/>
    <property type="molecule type" value="Genomic_DNA"/>
</dbReference>
<feature type="domain" description="Apple" evidence="6">
    <location>
        <begin position="22"/>
        <end position="88"/>
    </location>
</feature>
<dbReference type="PANTHER" id="PTHR33946">
    <property type="match status" value="1"/>
</dbReference>
<feature type="domain" description="Ricin B lectin" evidence="7">
    <location>
        <begin position="507"/>
        <end position="634"/>
    </location>
</feature>
<dbReference type="Proteomes" id="UP000332933">
    <property type="component" value="Unassembled WGS sequence"/>
</dbReference>
<dbReference type="SUPFAM" id="SSF57414">
    <property type="entry name" value="Hairpin loop containing domain-like"/>
    <property type="match status" value="3"/>
</dbReference>
<proteinExistence type="predicted"/>
<feature type="compositionally biased region" description="Low complexity" evidence="3">
    <location>
        <begin position="724"/>
        <end position="738"/>
    </location>
</feature>
<dbReference type="SMART" id="SM00458">
    <property type="entry name" value="RICIN"/>
    <property type="match status" value="2"/>
</dbReference>
<feature type="signal peptide" evidence="5">
    <location>
        <begin position="1"/>
        <end position="19"/>
    </location>
</feature>
<keyword evidence="4" id="KW-1133">Transmembrane helix</keyword>
<feature type="compositionally biased region" description="Pro residues" evidence="3">
    <location>
        <begin position="356"/>
        <end position="370"/>
    </location>
</feature>
<evidence type="ECO:0000256" key="5">
    <source>
        <dbReference type="SAM" id="SignalP"/>
    </source>
</evidence>
<reference evidence="8" key="2">
    <citation type="submission" date="2019-06" db="EMBL/GenBank/DDBJ databases">
        <title>Genomics analysis of Aphanomyces spp. identifies a new class of oomycete effector associated with host adaptation.</title>
        <authorList>
            <person name="Gaulin E."/>
        </authorList>
    </citation>
    <scope>NUCLEOTIDE SEQUENCE</scope>
    <source>
        <strain evidence="8">CBS 578.67</strain>
    </source>
</reference>
<feature type="domain" description="Apple" evidence="6">
    <location>
        <begin position="187"/>
        <end position="253"/>
    </location>
</feature>
<evidence type="ECO:0000313" key="9">
    <source>
        <dbReference type="EMBL" id="VFT98809.1"/>
    </source>
</evidence>
<evidence type="ECO:0000259" key="6">
    <source>
        <dbReference type="SMART" id="SM00223"/>
    </source>
</evidence>
<keyword evidence="10" id="KW-1185">Reference proteome</keyword>
<dbReference type="Gene3D" id="2.80.10.50">
    <property type="match status" value="4"/>
</dbReference>
<dbReference type="PANTHER" id="PTHR33946:SF4">
    <property type="entry name" value="COAGULATION FACTOR XI"/>
    <property type="match status" value="1"/>
</dbReference>
<dbReference type="CDD" id="cd01100">
    <property type="entry name" value="APPLE_Factor_XI_like"/>
    <property type="match status" value="4"/>
</dbReference>
<feature type="transmembrane region" description="Helical" evidence="4">
    <location>
        <begin position="1151"/>
        <end position="1174"/>
    </location>
</feature>
<keyword evidence="4" id="KW-0812">Transmembrane</keyword>
<dbReference type="Gene3D" id="3.50.4.10">
    <property type="entry name" value="Hepatocyte Growth Factor"/>
    <property type="match status" value="5"/>
</dbReference>
<evidence type="ECO:0000313" key="10">
    <source>
        <dbReference type="Proteomes" id="UP000332933"/>
    </source>
</evidence>
<protein>
    <submittedName>
        <fullName evidence="9">Aste57867_22141 protein</fullName>
    </submittedName>
</protein>
<feature type="domain" description="Ricin B lectin" evidence="7">
    <location>
        <begin position="775"/>
        <end position="909"/>
    </location>
</feature>
<feature type="domain" description="Apple" evidence="6">
    <location>
        <begin position="656"/>
        <end position="722"/>
    </location>
</feature>